<keyword evidence="7 13" id="KW-0315">Glutamine amidotransferase</keyword>
<evidence type="ECO:0000256" key="13">
    <source>
        <dbReference type="HAMAP-Rule" id="MF_00278"/>
    </source>
</evidence>
<evidence type="ECO:0000313" key="16">
    <source>
        <dbReference type="EMBL" id="TKX32845.1"/>
    </source>
</evidence>
<dbReference type="GO" id="GO:0000107">
    <property type="term" value="F:imidazoleglycerol-phosphate synthase activity"/>
    <property type="evidence" value="ECO:0007669"/>
    <property type="project" value="UniProtKB-UniRule"/>
</dbReference>
<name>A0A4U7BR60_9BACT</name>
<dbReference type="NCBIfam" id="TIGR01855">
    <property type="entry name" value="IMP_synth_hisH"/>
    <property type="match status" value="1"/>
</dbReference>
<dbReference type="EMBL" id="NXMA01000003">
    <property type="protein sequence ID" value="TKX32845.1"/>
    <property type="molecule type" value="Genomic_DNA"/>
</dbReference>
<evidence type="ECO:0000256" key="1">
    <source>
        <dbReference type="ARBA" id="ARBA00004496"/>
    </source>
</evidence>
<evidence type="ECO:0000256" key="3">
    <source>
        <dbReference type="ARBA" id="ARBA00011152"/>
    </source>
</evidence>
<keyword evidence="9 13" id="KW-0456">Lyase</keyword>
<dbReference type="Proteomes" id="UP000310353">
    <property type="component" value="Unassembled WGS sequence"/>
</dbReference>
<dbReference type="PROSITE" id="PS51273">
    <property type="entry name" value="GATASE_TYPE_1"/>
    <property type="match status" value="1"/>
</dbReference>
<feature type="active site" evidence="13 14">
    <location>
        <position position="184"/>
    </location>
</feature>
<keyword evidence="8 13" id="KW-0368">Histidine biosynthesis</keyword>
<evidence type="ECO:0000259" key="15">
    <source>
        <dbReference type="Pfam" id="PF00117"/>
    </source>
</evidence>
<keyword evidence="4 13" id="KW-0963">Cytoplasm</keyword>
<accession>A0A4U7BR60</accession>
<evidence type="ECO:0000256" key="6">
    <source>
        <dbReference type="ARBA" id="ARBA00022801"/>
    </source>
</evidence>
<evidence type="ECO:0000256" key="9">
    <source>
        <dbReference type="ARBA" id="ARBA00023239"/>
    </source>
</evidence>
<feature type="active site" description="Nucleophile" evidence="13 14">
    <location>
        <position position="80"/>
    </location>
</feature>
<dbReference type="InterPro" id="IPR017926">
    <property type="entry name" value="GATASE"/>
</dbReference>
<evidence type="ECO:0000256" key="7">
    <source>
        <dbReference type="ARBA" id="ARBA00022962"/>
    </source>
</evidence>
<evidence type="ECO:0000256" key="12">
    <source>
        <dbReference type="ARBA" id="ARBA00058610"/>
    </source>
</evidence>
<comment type="catalytic activity">
    <reaction evidence="10 13">
        <text>5-[(5-phospho-1-deoxy-D-ribulos-1-ylimino)methylamino]-1-(5-phospho-beta-D-ribosyl)imidazole-4-carboxamide + L-glutamine = D-erythro-1-(imidazol-4-yl)glycerol 3-phosphate + 5-amino-1-(5-phospho-beta-D-ribosyl)imidazole-4-carboxamide + L-glutamate + H(+)</text>
        <dbReference type="Rhea" id="RHEA:24793"/>
        <dbReference type="ChEBI" id="CHEBI:15378"/>
        <dbReference type="ChEBI" id="CHEBI:29985"/>
        <dbReference type="ChEBI" id="CHEBI:58278"/>
        <dbReference type="ChEBI" id="CHEBI:58359"/>
        <dbReference type="ChEBI" id="CHEBI:58475"/>
        <dbReference type="ChEBI" id="CHEBI:58525"/>
        <dbReference type="EC" id="4.3.2.10"/>
    </reaction>
</comment>
<comment type="caution">
    <text evidence="16">The sequence shown here is derived from an EMBL/GenBank/DDBJ whole genome shotgun (WGS) entry which is preliminary data.</text>
</comment>
<dbReference type="Gene3D" id="3.40.50.880">
    <property type="match status" value="1"/>
</dbReference>
<evidence type="ECO:0000256" key="5">
    <source>
        <dbReference type="ARBA" id="ARBA00022605"/>
    </source>
</evidence>
<keyword evidence="17" id="KW-1185">Reference proteome</keyword>
<sequence length="200" mass="22812">MIGVIDYKAGNLNSVLKALEKIGAKSFLIQKKEDFSKAQKLILPGVGSFKEAMRHLEKMEFIELLKEEVLQAKKPILGICLGMQLFLEKGYEGGICNGFGFLEGEVVPFEKTDLKIPHMGWNDLEILKQEPLYQDIPLQSDFYFVHSFYVKCDEKFISAKAQYGHQFTASIQKDNVFGVQFHPEKSQNLGLKLLENFTRL</sequence>
<dbReference type="RefSeq" id="WP_137621875.1">
    <property type="nucleotide sequence ID" value="NZ_NXMA01000003.1"/>
</dbReference>
<protein>
    <recommendedName>
        <fullName evidence="13">Imidazole glycerol phosphate synthase subunit HisH</fullName>
        <ecNumber evidence="13">4.3.2.10</ecNumber>
    </recommendedName>
    <alternativeName>
        <fullName evidence="13">IGP synthase glutaminase subunit</fullName>
        <ecNumber evidence="13">3.5.1.2</ecNumber>
    </alternativeName>
    <alternativeName>
        <fullName evidence="13">IGP synthase subunit HisH</fullName>
    </alternativeName>
    <alternativeName>
        <fullName evidence="13">ImGP synthase subunit HisH</fullName>
        <shortName evidence="13">IGPS subunit HisH</shortName>
    </alternativeName>
</protein>
<dbReference type="AlphaFoldDB" id="A0A4U7BR60"/>
<dbReference type="UniPathway" id="UPA00031">
    <property type="reaction ID" value="UER00010"/>
</dbReference>
<evidence type="ECO:0000256" key="10">
    <source>
        <dbReference type="ARBA" id="ARBA00047838"/>
    </source>
</evidence>
<dbReference type="PANTHER" id="PTHR42701:SF1">
    <property type="entry name" value="IMIDAZOLE GLYCEROL PHOSPHATE SYNTHASE SUBUNIT HISH"/>
    <property type="match status" value="1"/>
</dbReference>
<feature type="active site" evidence="13 14">
    <location>
        <position position="182"/>
    </location>
</feature>
<comment type="function">
    <text evidence="13">IGPS catalyzes the conversion of PRFAR and glutamine to IGP, AICAR and glutamate. The HisH subunit catalyzes the hydrolysis of glutamine to glutamate and ammonia as part of the synthesis of IGP and AICAR. The resulting ammonia molecule is channeled to the active site of HisF.</text>
</comment>
<comment type="pathway">
    <text evidence="2 13">Amino-acid biosynthesis; L-histidine biosynthesis; L-histidine from 5-phospho-alpha-D-ribose 1-diphosphate: step 5/9.</text>
</comment>
<evidence type="ECO:0000256" key="2">
    <source>
        <dbReference type="ARBA" id="ARBA00005091"/>
    </source>
</evidence>
<proteinExistence type="inferred from homology"/>
<dbReference type="InterPro" id="IPR010139">
    <property type="entry name" value="Imidazole-glycPsynth_HisH"/>
</dbReference>
<evidence type="ECO:0000256" key="11">
    <source>
        <dbReference type="ARBA" id="ARBA00049534"/>
    </source>
</evidence>
<dbReference type="Pfam" id="PF00117">
    <property type="entry name" value="GATase"/>
    <property type="match status" value="1"/>
</dbReference>
<dbReference type="GO" id="GO:0000105">
    <property type="term" value="P:L-histidine biosynthetic process"/>
    <property type="evidence" value="ECO:0007669"/>
    <property type="project" value="UniProtKB-UniRule"/>
</dbReference>
<comment type="subunit">
    <text evidence="3 13">Heterodimer of HisH and HisF.</text>
</comment>
<dbReference type="FunFam" id="3.40.50.880:FF:000009">
    <property type="entry name" value="Imidazole glycerol phosphate synthase subunit HisH"/>
    <property type="match status" value="1"/>
</dbReference>
<dbReference type="GO" id="GO:0016829">
    <property type="term" value="F:lyase activity"/>
    <property type="evidence" value="ECO:0007669"/>
    <property type="project" value="UniProtKB-KW"/>
</dbReference>
<dbReference type="PIRSF" id="PIRSF000495">
    <property type="entry name" value="Amidotransf_hisH"/>
    <property type="match status" value="1"/>
</dbReference>
<dbReference type="GO" id="GO:0004359">
    <property type="term" value="F:glutaminase activity"/>
    <property type="evidence" value="ECO:0007669"/>
    <property type="project" value="UniProtKB-EC"/>
</dbReference>
<dbReference type="SUPFAM" id="SSF52317">
    <property type="entry name" value="Class I glutamine amidotransferase-like"/>
    <property type="match status" value="1"/>
</dbReference>
<evidence type="ECO:0000256" key="8">
    <source>
        <dbReference type="ARBA" id="ARBA00023102"/>
    </source>
</evidence>
<comment type="function">
    <text evidence="12">IGPS catalyzes the conversion of PRFAR and glutamine to IGP, AICAR and glutamate. The HisH subunit provides the glutamine amidotransferase activity that produces the ammonia necessary to HisF for the synthesis of IGP and AICAR.</text>
</comment>
<dbReference type="CDD" id="cd01748">
    <property type="entry name" value="GATase1_IGP_Synthase"/>
    <property type="match status" value="1"/>
</dbReference>
<keyword evidence="6 13" id="KW-0378">Hydrolase</keyword>
<gene>
    <name evidence="13" type="primary">hisH</name>
    <name evidence="16" type="ORF">CQA76_02520</name>
</gene>
<evidence type="ECO:0000256" key="14">
    <source>
        <dbReference type="PIRSR" id="PIRSR000495-1"/>
    </source>
</evidence>
<evidence type="ECO:0000313" key="17">
    <source>
        <dbReference type="Proteomes" id="UP000310353"/>
    </source>
</evidence>
<dbReference type="HAMAP" id="MF_00278">
    <property type="entry name" value="HisH"/>
    <property type="match status" value="1"/>
</dbReference>
<organism evidence="16 17">
    <name type="scientific">Campylobacter aviculae</name>
    <dbReference type="NCBI Taxonomy" id="2510190"/>
    <lineage>
        <taxon>Bacteria</taxon>
        <taxon>Pseudomonadati</taxon>
        <taxon>Campylobacterota</taxon>
        <taxon>Epsilonproteobacteria</taxon>
        <taxon>Campylobacterales</taxon>
        <taxon>Campylobacteraceae</taxon>
        <taxon>Campylobacter</taxon>
    </lineage>
</organism>
<dbReference type="EC" id="4.3.2.10" evidence="13"/>
<dbReference type="InterPro" id="IPR029062">
    <property type="entry name" value="Class_I_gatase-like"/>
</dbReference>
<feature type="domain" description="Glutamine amidotransferase" evidence="15">
    <location>
        <begin position="4"/>
        <end position="197"/>
    </location>
</feature>
<dbReference type="EC" id="3.5.1.2" evidence="13"/>
<dbReference type="PANTHER" id="PTHR42701">
    <property type="entry name" value="IMIDAZOLE GLYCEROL PHOSPHATE SYNTHASE SUBUNIT HISH"/>
    <property type="match status" value="1"/>
</dbReference>
<dbReference type="GO" id="GO:0005737">
    <property type="term" value="C:cytoplasm"/>
    <property type="evidence" value="ECO:0007669"/>
    <property type="project" value="UniProtKB-SubCell"/>
</dbReference>
<dbReference type="OrthoDB" id="9807749at2"/>
<reference evidence="16 17" key="1">
    <citation type="submission" date="2018-05" db="EMBL/GenBank/DDBJ databases">
        <title>Novel Campyloabacter and Helicobacter Species and Strains.</title>
        <authorList>
            <person name="Mannion A.J."/>
            <person name="Shen Z."/>
            <person name="Fox J.G."/>
        </authorList>
    </citation>
    <scope>NUCLEOTIDE SEQUENCE [LARGE SCALE GENOMIC DNA]</scope>
    <source>
        <strain evidence="17">MIT17-670</strain>
    </source>
</reference>
<comment type="catalytic activity">
    <reaction evidence="11 13">
        <text>L-glutamine + H2O = L-glutamate + NH4(+)</text>
        <dbReference type="Rhea" id="RHEA:15889"/>
        <dbReference type="ChEBI" id="CHEBI:15377"/>
        <dbReference type="ChEBI" id="CHEBI:28938"/>
        <dbReference type="ChEBI" id="CHEBI:29985"/>
        <dbReference type="ChEBI" id="CHEBI:58359"/>
        <dbReference type="EC" id="3.5.1.2"/>
    </reaction>
</comment>
<keyword evidence="5 13" id="KW-0028">Amino-acid biosynthesis</keyword>
<evidence type="ECO:0000256" key="4">
    <source>
        <dbReference type="ARBA" id="ARBA00022490"/>
    </source>
</evidence>
<comment type="subcellular location">
    <subcellularLocation>
        <location evidence="1 13">Cytoplasm</location>
    </subcellularLocation>
</comment>